<proteinExistence type="predicted"/>
<accession>A0ABW2TKU5</accession>
<sequence length="78" mass="8869">MAAFHARCAERDLPPLDALVVHAAGPRRDFPEPGYFRTNGHPDPVLETTPMADRRDATVFWLHQIQTCRLWASRTSRA</sequence>
<gene>
    <name evidence="1" type="ORF">ACFQV2_07470</name>
</gene>
<reference evidence="2" key="1">
    <citation type="journal article" date="2019" name="Int. J. Syst. Evol. Microbiol.">
        <title>The Global Catalogue of Microorganisms (GCM) 10K type strain sequencing project: providing services to taxonomists for standard genome sequencing and annotation.</title>
        <authorList>
            <consortium name="The Broad Institute Genomics Platform"/>
            <consortium name="The Broad Institute Genome Sequencing Center for Infectious Disease"/>
            <person name="Wu L."/>
            <person name="Ma J."/>
        </authorList>
    </citation>
    <scope>NUCLEOTIDE SEQUENCE [LARGE SCALE GENOMIC DNA]</scope>
    <source>
        <strain evidence="2">JCM 17695</strain>
    </source>
</reference>
<evidence type="ECO:0000313" key="2">
    <source>
        <dbReference type="Proteomes" id="UP001596512"/>
    </source>
</evidence>
<comment type="caution">
    <text evidence="1">The sequence shown here is derived from an EMBL/GenBank/DDBJ whole genome shotgun (WGS) entry which is preliminary data.</text>
</comment>
<protein>
    <submittedName>
        <fullName evidence="1">Uncharacterized protein</fullName>
    </submittedName>
</protein>
<name>A0ABW2TKU5_9PSEU</name>
<dbReference type="Proteomes" id="UP001596512">
    <property type="component" value="Unassembled WGS sequence"/>
</dbReference>
<evidence type="ECO:0000313" key="1">
    <source>
        <dbReference type="EMBL" id="MFC7613468.1"/>
    </source>
</evidence>
<dbReference type="EMBL" id="JBHTEY010000004">
    <property type="protein sequence ID" value="MFC7613468.1"/>
    <property type="molecule type" value="Genomic_DNA"/>
</dbReference>
<keyword evidence="2" id="KW-1185">Reference proteome</keyword>
<organism evidence="1 2">
    <name type="scientific">Actinokineospora soli</name>
    <dbReference type="NCBI Taxonomy" id="1048753"/>
    <lineage>
        <taxon>Bacteria</taxon>
        <taxon>Bacillati</taxon>
        <taxon>Actinomycetota</taxon>
        <taxon>Actinomycetes</taxon>
        <taxon>Pseudonocardiales</taxon>
        <taxon>Pseudonocardiaceae</taxon>
        <taxon>Actinokineospora</taxon>
    </lineage>
</organism>